<protein>
    <submittedName>
        <fullName evidence="8">Efflux pump</fullName>
    </submittedName>
</protein>
<evidence type="ECO:0000256" key="3">
    <source>
        <dbReference type="ARBA" id="ARBA00022692"/>
    </source>
</evidence>
<dbReference type="SUPFAM" id="SSF103473">
    <property type="entry name" value="MFS general substrate transporter"/>
    <property type="match status" value="1"/>
</dbReference>
<evidence type="ECO:0000256" key="2">
    <source>
        <dbReference type="ARBA" id="ARBA00022448"/>
    </source>
</evidence>
<evidence type="ECO:0000313" key="8">
    <source>
        <dbReference type="EMBL" id="TVY37537.1"/>
    </source>
</evidence>
<feature type="domain" description="Major facilitator superfamily (MFS) profile" evidence="7">
    <location>
        <begin position="1"/>
        <end position="193"/>
    </location>
</feature>
<evidence type="ECO:0000313" key="9">
    <source>
        <dbReference type="Proteomes" id="UP000443090"/>
    </source>
</evidence>
<reference evidence="8 9" key="1">
    <citation type="submission" date="2018-05" db="EMBL/GenBank/DDBJ databases">
        <title>Genome sequencing and assembly of the regulated plant pathogen Lachnellula willkommii and related sister species for the development of diagnostic species identification markers.</title>
        <authorList>
            <person name="Giroux E."/>
            <person name="Bilodeau G."/>
        </authorList>
    </citation>
    <scope>NUCLEOTIDE SEQUENCE [LARGE SCALE GENOMIC DNA]</scope>
    <source>
        <strain evidence="8 9">CBS 160.35</strain>
    </source>
</reference>
<comment type="subcellular location">
    <subcellularLocation>
        <location evidence="1">Membrane</location>
        <topology evidence="1">Multi-pass membrane protein</topology>
    </subcellularLocation>
</comment>
<dbReference type="PANTHER" id="PTHR23501:SF177">
    <property type="entry name" value="MAJOR FACILITATOR SUPERFAMILY (MFS) PROFILE DOMAIN-CONTAINING PROTEIN-RELATED"/>
    <property type="match status" value="1"/>
</dbReference>
<feature type="transmembrane region" description="Helical" evidence="6">
    <location>
        <begin position="47"/>
        <end position="71"/>
    </location>
</feature>
<dbReference type="GO" id="GO:0022857">
    <property type="term" value="F:transmembrane transporter activity"/>
    <property type="evidence" value="ECO:0007669"/>
    <property type="project" value="InterPro"/>
</dbReference>
<comment type="caution">
    <text evidence="8">The sequence shown here is derived from an EMBL/GenBank/DDBJ whole genome shotgun (WGS) entry which is preliminary data.</text>
</comment>
<evidence type="ECO:0000256" key="5">
    <source>
        <dbReference type="ARBA" id="ARBA00023136"/>
    </source>
</evidence>
<sequence length="193" mass="20518">MPLICGVAPDSTALIVGRAIAGAGGVGITSGAYTLIAFSAAPRLRPVFTGLTGASYGIASVIGPLLGGVFAEKVSWRWSAYIDLPMEELQLISSYVSSRHLLVQRACNASRKIAKGPHDICRHVFHLLHRWRILPPRYYLPIYFQAVKGVTASQSGIRNLPLIFGIVIATITSGGLITVNIPASSTYSNVSLG</sequence>
<accession>A0A8H8RL46</accession>
<dbReference type="PANTHER" id="PTHR23501">
    <property type="entry name" value="MAJOR FACILITATOR SUPERFAMILY"/>
    <property type="match status" value="1"/>
</dbReference>
<keyword evidence="3 6" id="KW-0812">Transmembrane</keyword>
<feature type="transmembrane region" description="Helical" evidence="6">
    <location>
        <begin position="162"/>
        <end position="183"/>
    </location>
</feature>
<organism evidence="8 9">
    <name type="scientific">Lachnellula occidentalis</name>
    <dbReference type="NCBI Taxonomy" id="215460"/>
    <lineage>
        <taxon>Eukaryota</taxon>
        <taxon>Fungi</taxon>
        <taxon>Dikarya</taxon>
        <taxon>Ascomycota</taxon>
        <taxon>Pezizomycotina</taxon>
        <taxon>Leotiomycetes</taxon>
        <taxon>Helotiales</taxon>
        <taxon>Lachnaceae</taxon>
        <taxon>Lachnellula</taxon>
    </lineage>
</organism>
<dbReference type="Gene3D" id="1.20.1250.20">
    <property type="entry name" value="MFS general substrate transporter like domains"/>
    <property type="match status" value="1"/>
</dbReference>
<dbReference type="Proteomes" id="UP000443090">
    <property type="component" value="Unassembled WGS sequence"/>
</dbReference>
<dbReference type="OrthoDB" id="10021397at2759"/>
<keyword evidence="2" id="KW-0813">Transport</keyword>
<proteinExistence type="predicted"/>
<dbReference type="AlphaFoldDB" id="A0A8H8RL46"/>
<dbReference type="EMBL" id="QGMI01000700">
    <property type="protein sequence ID" value="TVY37537.1"/>
    <property type="molecule type" value="Genomic_DNA"/>
</dbReference>
<dbReference type="InterPro" id="IPR011701">
    <property type="entry name" value="MFS"/>
</dbReference>
<evidence type="ECO:0000256" key="1">
    <source>
        <dbReference type="ARBA" id="ARBA00004141"/>
    </source>
</evidence>
<dbReference type="InterPro" id="IPR020846">
    <property type="entry name" value="MFS_dom"/>
</dbReference>
<keyword evidence="9" id="KW-1185">Reference proteome</keyword>
<dbReference type="GO" id="GO:0005886">
    <property type="term" value="C:plasma membrane"/>
    <property type="evidence" value="ECO:0007669"/>
    <property type="project" value="TreeGrafter"/>
</dbReference>
<keyword evidence="4 6" id="KW-1133">Transmembrane helix</keyword>
<gene>
    <name evidence="8" type="primary">aflT_1</name>
    <name evidence="8" type="ORF">LOCC1_G006222</name>
</gene>
<evidence type="ECO:0000256" key="4">
    <source>
        <dbReference type="ARBA" id="ARBA00022989"/>
    </source>
</evidence>
<keyword evidence="5 6" id="KW-0472">Membrane</keyword>
<evidence type="ECO:0000256" key="6">
    <source>
        <dbReference type="SAM" id="Phobius"/>
    </source>
</evidence>
<dbReference type="Pfam" id="PF07690">
    <property type="entry name" value="MFS_1"/>
    <property type="match status" value="1"/>
</dbReference>
<name>A0A8H8RL46_9HELO</name>
<dbReference type="InterPro" id="IPR036259">
    <property type="entry name" value="MFS_trans_sf"/>
</dbReference>
<feature type="transmembrane region" description="Helical" evidence="6">
    <location>
        <begin position="20"/>
        <end position="41"/>
    </location>
</feature>
<dbReference type="PROSITE" id="PS50850">
    <property type="entry name" value="MFS"/>
    <property type="match status" value="1"/>
</dbReference>
<evidence type="ECO:0000259" key="7">
    <source>
        <dbReference type="PROSITE" id="PS50850"/>
    </source>
</evidence>